<dbReference type="InterPro" id="IPR001296">
    <property type="entry name" value="Glyco_trans_1"/>
</dbReference>
<dbReference type="EMBL" id="CAKMMF010000002">
    <property type="protein sequence ID" value="CAH1193345.1"/>
    <property type="molecule type" value="Genomic_DNA"/>
</dbReference>
<evidence type="ECO:0000313" key="4">
    <source>
        <dbReference type="Proteomes" id="UP000838686"/>
    </source>
</evidence>
<dbReference type="PANTHER" id="PTHR46401">
    <property type="entry name" value="GLYCOSYLTRANSFERASE WBBK-RELATED"/>
    <property type="match status" value="1"/>
</dbReference>
<sequence>MTRTYVFVSYELAPINPGGCGVFIWSAIHELLQDPKNQIILLLDMPLHECQLFSEQYQSTLPNPDHIKVECLQTLLQDLDLPAIDHFRNLFLWKSFQFYCGLKKISFREKVDFIEFFDYVGIGYFSIQAKKYEGQFRNCILAVRAHCTIDLMDLEQNQLDFKHEKLEMYQMEKDAIRNADILLAPSKGWGQIYAQRYKVTENKIKISTPPVKAWEGIEYKQSNEKQDVLFYGRIFQLKGVDLYIDAALSYISLNPTNRTRFFLVGYDGLDANGVPYKEQLLKRIPNELQKRFVFTGQLNRKELEKILQTIRFSIFPNFVESFCYSIHELYNLGVPVICNSIPAFQDFFTHERNALFFDGSSADLMRNISRLFEDDELLRNLSRPYTVVKPSEFIEVYNSNEIFIDNHQNRVEIPFDLSLIIINESPIPVSFDQINKFHQLPGVNPERSYVLNSAEGQGMPVAFLGKMRYARKLDLTEVENLKIGEHYLVCYLDDNISPVYLTKSKQVFLNNSDVQYVGCYNSGKQTHPLQYELHRNNPYMPYEALTRMICRGKNNSTLRDIYDIRYGAYAERLNVNKEGYVIPEVLIHTSDYSLDISSSQNVLFSHSLSKEREWMPFELWPYLSMESNSESRSNQEIVLKRKIYHRLKARVDGMSGVKGKLAGKILQLAYRVAKRS</sequence>
<dbReference type="RefSeq" id="WP_236338672.1">
    <property type="nucleotide sequence ID" value="NZ_CAKMMF010000002.1"/>
</dbReference>
<keyword evidence="1" id="KW-0808">Transferase</keyword>
<evidence type="ECO:0000259" key="2">
    <source>
        <dbReference type="Pfam" id="PF00534"/>
    </source>
</evidence>
<dbReference type="SUPFAM" id="SSF53756">
    <property type="entry name" value="UDP-Glycosyltransferase/glycogen phosphorylase"/>
    <property type="match status" value="1"/>
</dbReference>
<proteinExistence type="predicted"/>
<dbReference type="Pfam" id="PF00534">
    <property type="entry name" value="Glycos_transf_1"/>
    <property type="match status" value="1"/>
</dbReference>
<organism evidence="3 4">
    <name type="scientific">Paenibacillus plantiphilus</name>
    <dbReference type="NCBI Taxonomy" id="2905650"/>
    <lineage>
        <taxon>Bacteria</taxon>
        <taxon>Bacillati</taxon>
        <taxon>Bacillota</taxon>
        <taxon>Bacilli</taxon>
        <taxon>Bacillales</taxon>
        <taxon>Paenibacillaceae</taxon>
        <taxon>Paenibacillus</taxon>
    </lineage>
</organism>
<comment type="caution">
    <text evidence="3">The sequence shown here is derived from an EMBL/GenBank/DDBJ whole genome shotgun (WGS) entry which is preliminary data.</text>
</comment>
<dbReference type="PANTHER" id="PTHR46401:SF2">
    <property type="entry name" value="GLYCOSYLTRANSFERASE WBBK-RELATED"/>
    <property type="match status" value="1"/>
</dbReference>
<gene>
    <name evidence="3" type="ORF">PAECIP111893_00439</name>
</gene>
<keyword evidence="4" id="KW-1185">Reference proteome</keyword>
<feature type="domain" description="Glycosyl transferase family 1" evidence="2">
    <location>
        <begin position="222"/>
        <end position="382"/>
    </location>
</feature>
<accession>A0ABN8FVR8</accession>
<evidence type="ECO:0000256" key="1">
    <source>
        <dbReference type="ARBA" id="ARBA00022679"/>
    </source>
</evidence>
<dbReference type="Gene3D" id="3.40.50.2000">
    <property type="entry name" value="Glycogen Phosphorylase B"/>
    <property type="match status" value="2"/>
</dbReference>
<dbReference type="Proteomes" id="UP000838686">
    <property type="component" value="Unassembled WGS sequence"/>
</dbReference>
<protein>
    <recommendedName>
        <fullName evidence="2">Glycosyl transferase family 1 domain-containing protein</fullName>
    </recommendedName>
</protein>
<name>A0ABN8FVR8_9BACL</name>
<reference evidence="3" key="1">
    <citation type="submission" date="2022-01" db="EMBL/GenBank/DDBJ databases">
        <authorList>
            <person name="Criscuolo A."/>
        </authorList>
    </citation>
    <scope>NUCLEOTIDE SEQUENCE</scope>
    <source>
        <strain evidence="3">CIP111893</strain>
    </source>
</reference>
<dbReference type="CDD" id="cd03801">
    <property type="entry name" value="GT4_PimA-like"/>
    <property type="match status" value="1"/>
</dbReference>
<evidence type="ECO:0000313" key="3">
    <source>
        <dbReference type="EMBL" id="CAH1193345.1"/>
    </source>
</evidence>